<protein>
    <recommendedName>
        <fullName evidence="8">Protein kinase domain-containing protein</fullName>
    </recommendedName>
</protein>
<keyword evidence="3 6" id="KW-0547">Nucleotide-binding</keyword>
<reference evidence="9 10" key="1">
    <citation type="submission" date="2017-09" db="EMBL/GenBank/DDBJ databases">
        <authorList>
            <consortium name="International Durum Wheat Genome Sequencing Consortium (IDWGSC)"/>
            <person name="Milanesi L."/>
        </authorList>
    </citation>
    <scope>NUCLEOTIDE SEQUENCE [LARGE SCALE GENOMIC DNA]</scope>
    <source>
        <strain evidence="10">cv. Svevo</strain>
    </source>
</reference>
<dbReference type="Gene3D" id="3.30.200.20">
    <property type="entry name" value="Phosphorylase Kinase, domain 1"/>
    <property type="match status" value="2"/>
</dbReference>
<dbReference type="InterPro" id="IPR017441">
    <property type="entry name" value="Protein_kinase_ATP_BS"/>
</dbReference>
<dbReference type="PROSITE" id="PS00108">
    <property type="entry name" value="PROTEIN_KINASE_ST"/>
    <property type="match status" value="1"/>
</dbReference>
<evidence type="ECO:0000259" key="8">
    <source>
        <dbReference type="PROSITE" id="PS50011"/>
    </source>
</evidence>
<evidence type="ECO:0000256" key="5">
    <source>
        <dbReference type="ARBA" id="ARBA00022840"/>
    </source>
</evidence>
<dbReference type="FunFam" id="1.10.510.10:FF:000474">
    <property type="entry name" value="Wall-associated receptor kinase 3"/>
    <property type="match status" value="1"/>
</dbReference>
<dbReference type="FunFam" id="3.30.200.20:FF:000337">
    <property type="entry name" value="Wall-associated receptor kinase 3"/>
    <property type="match status" value="1"/>
</dbReference>
<evidence type="ECO:0000256" key="1">
    <source>
        <dbReference type="ARBA" id="ARBA00022527"/>
    </source>
</evidence>
<dbReference type="Gramene" id="TRITD2Bv1G237990.8">
    <property type="protein sequence ID" value="TRITD2Bv1G237990.8"/>
    <property type="gene ID" value="TRITD2Bv1G237990"/>
</dbReference>
<evidence type="ECO:0000256" key="4">
    <source>
        <dbReference type="ARBA" id="ARBA00022777"/>
    </source>
</evidence>
<dbReference type="EMBL" id="LT934114">
    <property type="protein sequence ID" value="VAH53126.1"/>
    <property type="molecule type" value="Genomic_DNA"/>
</dbReference>
<dbReference type="Gene3D" id="1.10.510.10">
    <property type="entry name" value="Transferase(Phosphotransferase) domain 1"/>
    <property type="match status" value="2"/>
</dbReference>
<dbReference type="PROSITE" id="PS00107">
    <property type="entry name" value="PROTEIN_KINASE_ATP"/>
    <property type="match status" value="1"/>
</dbReference>
<dbReference type="InterPro" id="IPR011009">
    <property type="entry name" value="Kinase-like_dom_sf"/>
</dbReference>
<dbReference type="InterPro" id="IPR000719">
    <property type="entry name" value="Prot_kinase_dom"/>
</dbReference>
<keyword evidence="2" id="KW-0808">Transferase</keyword>
<dbReference type="GO" id="GO:0004674">
    <property type="term" value="F:protein serine/threonine kinase activity"/>
    <property type="evidence" value="ECO:0007669"/>
    <property type="project" value="UniProtKB-KW"/>
</dbReference>
<dbReference type="Pfam" id="PF00069">
    <property type="entry name" value="Pkinase"/>
    <property type="match status" value="1"/>
</dbReference>
<dbReference type="PANTHER" id="PTHR27001">
    <property type="entry name" value="OS01G0253100 PROTEIN"/>
    <property type="match status" value="1"/>
</dbReference>
<evidence type="ECO:0000256" key="6">
    <source>
        <dbReference type="PROSITE-ProRule" id="PRU10141"/>
    </source>
</evidence>
<feature type="domain" description="Protein kinase" evidence="8">
    <location>
        <begin position="41"/>
        <end position="322"/>
    </location>
</feature>
<keyword evidence="4" id="KW-0418">Kinase</keyword>
<accession>A0A9R1RTU0</accession>
<dbReference type="AlphaFoldDB" id="A0A9R1RTU0"/>
<organism evidence="9 10">
    <name type="scientific">Triticum turgidum subsp. durum</name>
    <name type="common">Durum wheat</name>
    <name type="synonym">Triticum durum</name>
    <dbReference type="NCBI Taxonomy" id="4567"/>
    <lineage>
        <taxon>Eukaryota</taxon>
        <taxon>Viridiplantae</taxon>
        <taxon>Streptophyta</taxon>
        <taxon>Embryophyta</taxon>
        <taxon>Tracheophyta</taxon>
        <taxon>Spermatophyta</taxon>
        <taxon>Magnoliopsida</taxon>
        <taxon>Liliopsida</taxon>
        <taxon>Poales</taxon>
        <taxon>Poaceae</taxon>
        <taxon>BOP clade</taxon>
        <taxon>Pooideae</taxon>
        <taxon>Triticodae</taxon>
        <taxon>Triticeae</taxon>
        <taxon>Triticinae</taxon>
        <taxon>Triticum</taxon>
    </lineage>
</organism>
<feature type="compositionally biased region" description="Polar residues" evidence="7">
    <location>
        <begin position="396"/>
        <end position="426"/>
    </location>
</feature>
<feature type="region of interest" description="Disordered" evidence="7">
    <location>
        <begin position="326"/>
        <end position="380"/>
    </location>
</feature>
<dbReference type="InterPro" id="IPR008271">
    <property type="entry name" value="Ser/Thr_kinase_AS"/>
</dbReference>
<keyword evidence="5 6" id="KW-0067">ATP-binding</keyword>
<keyword evidence="1" id="KW-0723">Serine/threonine-protein kinase</keyword>
<gene>
    <name evidence="9" type="ORF">TRITD_2Bv1G237990</name>
</gene>
<dbReference type="GO" id="GO:0005886">
    <property type="term" value="C:plasma membrane"/>
    <property type="evidence" value="ECO:0007669"/>
    <property type="project" value="TreeGrafter"/>
</dbReference>
<dbReference type="PROSITE" id="PS50011">
    <property type="entry name" value="PROTEIN_KINASE_DOM"/>
    <property type="match status" value="2"/>
</dbReference>
<name>A0A9R1RTU0_TRITD</name>
<dbReference type="SUPFAM" id="SSF56112">
    <property type="entry name" value="Protein kinase-like (PK-like)"/>
    <property type="match status" value="2"/>
</dbReference>
<evidence type="ECO:0000256" key="2">
    <source>
        <dbReference type="ARBA" id="ARBA00022679"/>
    </source>
</evidence>
<dbReference type="SMART" id="SM00220">
    <property type="entry name" value="S_TKc"/>
    <property type="match status" value="1"/>
</dbReference>
<dbReference type="PANTHER" id="PTHR27001:SF803">
    <property type="entry name" value="OS01G0247500 PROTEIN"/>
    <property type="match status" value="1"/>
</dbReference>
<feature type="compositionally biased region" description="Polar residues" evidence="7">
    <location>
        <begin position="339"/>
        <end position="367"/>
    </location>
</feature>
<feature type="domain" description="Protein kinase" evidence="8">
    <location>
        <begin position="451"/>
        <end position="725"/>
    </location>
</feature>
<evidence type="ECO:0000313" key="10">
    <source>
        <dbReference type="Proteomes" id="UP000324705"/>
    </source>
</evidence>
<evidence type="ECO:0000256" key="3">
    <source>
        <dbReference type="ARBA" id="ARBA00022741"/>
    </source>
</evidence>
<keyword evidence="10" id="KW-1185">Reference proteome</keyword>
<feature type="region of interest" description="Disordered" evidence="7">
    <location>
        <begin position="395"/>
        <end position="426"/>
    </location>
</feature>
<evidence type="ECO:0000256" key="7">
    <source>
        <dbReference type="SAM" id="MobiDB-lite"/>
    </source>
</evidence>
<feature type="binding site" evidence="6">
    <location>
        <position position="70"/>
    </location>
    <ligand>
        <name>ATP</name>
        <dbReference type="ChEBI" id="CHEBI:30616"/>
    </ligand>
</feature>
<dbReference type="InterPro" id="IPR001245">
    <property type="entry name" value="Ser-Thr/Tyr_kinase_cat_dom"/>
</dbReference>
<dbReference type="Pfam" id="PF07714">
    <property type="entry name" value="PK_Tyr_Ser-Thr"/>
    <property type="match status" value="1"/>
</dbReference>
<proteinExistence type="predicted"/>
<sequence>MDHPENIVAQLIQEEHRSKWIARSNHNVKCFTEDEIKRFTNNYKTLLGRGSFGEVYEGVLEDKRMVAVKKYICNVKENFAKELTVHREINHKNVVRLVGYCVDENALMVVMEYIPKGNLSDILHRDSIPIALDTRLRIAIECAEALGYMHSQMYTQVIHGDIKPANILLDDGLSAKISDFGISRLVNTENTLYTLNVRGSIGYMDPLFAQSGRLTAKSDVYSFGVVLLELITRKKARTEGGEIGLVESFIRSLSKGFKRVREMFDPEIATSRDMKAVEEIAKLAGKCLRMEHDKRPQMLEVAERLRKLRKAPDQVQERLPLFSWVRKNKQAPAKPPRLESSSGGRNVTTVPPAETTPSQETYGSNPKTGIWDPTKMAAETSSSSTLNVGVVAPAETTPSQESNGSAPQTGTVAPSKAGLSQETSSSTRYMGTFIGRPTATNQYFELEDLLQASAEILGKGTVGTTYGVTLESGYELVTKRLKDMDLPKEDFERQVTLIGAIQNKHIAPLRWYYYSKDEQLLVYNRVRMGSLAKMLHGYRIPGTAPLDWGRRSAISLAAARGVAAIHLAGPSSCHGNIKSSNILLTGTHDACVSEHGLMTLGVFSNASGYRAPEVTDNRSVSQKADVYSFGILMLEVLTRKDPAKSTQNEEGLDLAQWAWSVVRKEWTMEVFDVELQPLGREQKAGEEESMVQLLQLAINCCSQFADSRPTMSDVVQKIEAIHKVLTPDQETCTS</sequence>
<dbReference type="GO" id="GO:0005524">
    <property type="term" value="F:ATP binding"/>
    <property type="evidence" value="ECO:0007669"/>
    <property type="project" value="UniProtKB-UniRule"/>
</dbReference>
<evidence type="ECO:0000313" key="9">
    <source>
        <dbReference type="EMBL" id="VAH53126.1"/>
    </source>
</evidence>
<dbReference type="Proteomes" id="UP000324705">
    <property type="component" value="Chromosome 2B"/>
</dbReference>